<reference evidence="1 2" key="1">
    <citation type="journal article" date="2022" name="Genome Biol. Evol.">
        <title>The Spruce Budworm Genome: Reconstructing the Evolutionary History of Antifreeze Proteins.</title>
        <authorList>
            <person name="Beliveau C."/>
            <person name="Gagne P."/>
            <person name="Picq S."/>
            <person name="Vernygora O."/>
            <person name="Keeling C.I."/>
            <person name="Pinkney K."/>
            <person name="Doucet D."/>
            <person name="Wen F."/>
            <person name="Johnston J.S."/>
            <person name="Maaroufi H."/>
            <person name="Boyle B."/>
            <person name="Laroche J."/>
            <person name="Dewar K."/>
            <person name="Juretic N."/>
            <person name="Blackburn G."/>
            <person name="Nisole A."/>
            <person name="Brunet B."/>
            <person name="Brandao M."/>
            <person name="Lumley L."/>
            <person name="Duan J."/>
            <person name="Quan G."/>
            <person name="Lucarotti C.J."/>
            <person name="Roe A.D."/>
            <person name="Sperling F.A.H."/>
            <person name="Levesque R.C."/>
            <person name="Cusson M."/>
        </authorList>
    </citation>
    <scope>NUCLEOTIDE SEQUENCE [LARGE SCALE GENOMIC DNA]</scope>
    <source>
        <strain evidence="1">Glfc:IPQL:Cfum</strain>
    </source>
</reference>
<accession>A0ACC0K2I4</accession>
<gene>
    <name evidence="1" type="ORF">MSG28_000835</name>
</gene>
<proteinExistence type="predicted"/>
<evidence type="ECO:0000313" key="1">
    <source>
        <dbReference type="EMBL" id="KAI8430632.1"/>
    </source>
</evidence>
<sequence length="1114" mass="121438">MGDRNNPIKFGPEWLRNLSRERNASNLGSMNQSAALSTGGAARPASPPPGNPLNASASTPQKIHLANLRYGREEMLALYDRTVEAPTELKSIDQLYQPRGKPPFALHNSFEDDMRENLRSGGPPIGGVMTPERFGMGRGLGRGLAVADNRGRPRMPFVRQPSLGRGNAYHPRIPGYGPATDEEAAAVPRSWGNTNGGPSTNRNTNEQAEWATNKTFRSKRPTSNTNWRSPQTREDGEEWRLSDPGRPRTGPQEKWERDWGDRPNQEKPPSWNTNRRTWGGDSQNEENLPEWAMDNAEACAGTFDSSGAFHGYSNDDSNLPKNQEASYSLTRSHTHGSFARLKSVEDGSEEWWASAKAKKLSPKKFDASDIKFKKQMSMPAGDETGNNSSSKPSGTSKEENNASHEAQENLVTSPDSSDSGQAENTFNKNNAYRSNFSENKTFDALMRSDINMDEASDERGNFQSVTIKPNNSLRQKHQNIVASAADKPSPQVRKGGNLKGLQEASAGQTVEQEFSKLSAKSPEDKIVEDIFEITLDDKDILSKLPSVIGLPLNTSNAGISPSKVTMVNSVPHGSSPAMQKRVSSPNPASHGNVMHTPSSSMVGPGMHPNSMHTLGHATGTKAPGMQPPGVHSHHLQTVTMHSGMPAHGLPSPSAQVSGMQSPGIQNSTLQTLGLQPSGSKNAGMPSPGMHTQGLLASGMQTHGMQMPGIQAPGMQASMQVGLQSLGMQSSGMQPGMQNTSNQTPALQNIGISNAALNSAMRLQGPRLIEQGHSNNSMGIPLQRMSPPALLLNPGMANSPMGASGMHPGSPAMTGFPNSSPMQGMTNTNNSIFGLGQNPNNTQMPPPNDIQMPNHGQSNMFPLHGLQQHSGSQGPFSSLYGNMMRQSPPQNNPSSQTLADHWYYEDPKDMAGFPISGFGMHNQGSHDSVMNSQSGLGLDVDSLWSQTSTSPELMWMQQSMNARNDMRVNNLPMIFWDQQNYHFRVITILKVEGVTFYIIIYSLEARTDIQAHGCCALYTPPTHQTERASTAFNMMESWKREWAANEPKCANQNKPHSDCLVSRFQEGLVPVEQNENGMWPKPSIYAQMWVERVTSMRVWSPSAGHRAHHRPLPTH</sequence>
<dbReference type="Proteomes" id="UP001064048">
    <property type="component" value="Chromosome Z"/>
</dbReference>
<name>A0ACC0K2I4_CHOFU</name>
<protein>
    <submittedName>
        <fullName evidence="1">Uncharacterized protein</fullName>
    </submittedName>
</protein>
<evidence type="ECO:0000313" key="2">
    <source>
        <dbReference type="Proteomes" id="UP001064048"/>
    </source>
</evidence>
<organism evidence="1 2">
    <name type="scientific">Choristoneura fumiferana</name>
    <name type="common">Spruce budworm moth</name>
    <name type="synonym">Archips fumiferana</name>
    <dbReference type="NCBI Taxonomy" id="7141"/>
    <lineage>
        <taxon>Eukaryota</taxon>
        <taxon>Metazoa</taxon>
        <taxon>Ecdysozoa</taxon>
        <taxon>Arthropoda</taxon>
        <taxon>Hexapoda</taxon>
        <taxon>Insecta</taxon>
        <taxon>Pterygota</taxon>
        <taxon>Neoptera</taxon>
        <taxon>Endopterygota</taxon>
        <taxon>Lepidoptera</taxon>
        <taxon>Glossata</taxon>
        <taxon>Ditrysia</taxon>
        <taxon>Tortricoidea</taxon>
        <taxon>Tortricidae</taxon>
        <taxon>Tortricinae</taxon>
        <taxon>Choristoneura</taxon>
    </lineage>
</organism>
<keyword evidence="2" id="KW-1185">Reference proteome</keyword>
<dbReference type="EMBL" id="CM046131">
    <property type="protein sequence ID" value="KAI8430632.1"/>
    <property type="molecule type" value="Genomic_DNA"/>
</dbReference>
<comment type="caution">
    <text evidence="1">The sequence shown here is derived from an EMBL/GenBank/DDBJ whole genome shotgun (WGS) entry which is preliminary data.</text>
</comment>